<accession>A0A0A0BFC9</accession>
<dbReference type="RefSeq" id="WP_036316003.1">
    <property type="nucleotide sequence ID" value="NZ_JRQD01000008.1"/>
</dbReference>
<evidence type="ECO:0000313" key="7">
    <source>
        <dbReference type="Proteomes" id="UP000029999"/>
    </source>
</evidence>
<evidence type="ECO:0000256" key="3">
    <source>
        <dbReference type="PIRSR" id="PIRSR000103-1"/>
    </source>
</evidence>
<dbReference type="Gene3D" id="3.40.50.720">
    <property type="entry name" value="NAD(P)-binding Rossmann-like Domain"/>
    <property type="match status" value="1"/>
</dbReference>
<comment type="caution">
    <text evidence="6">The sequence shown here is derived from an EMBL/GenBank/DDBJ whole genome shotgun (WGS) entry which is preliminary data.</text>
</comment>
<dbReference type="PANTHER" id="PTHR43580">
    <property type="entry name" value="OXIDOREDUCTASE GLYR1-RELATED"/>
    <property type="match status" value="1"/>
</dbReference>
<sequence length="287" mass="30948">MKIGLIGTGLMGQALATHLLAESQPLIVYNRSTEKSDELRKRGAEVALSAQQVVEESTICLLFLSDADAIHMVFDAIAPAAFDSTLLIQMGTIAPDESRELAQRVQAMKGHYLECPVLGSLPEARSGKLILMAGGNKADYQTALPLLQLIGHEPQHIGDIGQGATVKLAMNQLIAGLTASFALSLALVEKEGIQTEQFMKIVRDSALYAPTFDKKLSRMLDRDFANPNFPTKHLAKDTRLFLSVAAELGLNTSALQGIEALLQETLKMGLDNTDYSALMAAVSPDKK</sequence>
<dbReference type="Pfam" id="PF14833">
    <property type="entry name" value="NAD_binding_11"/>
    <property type="match status" value="1"/>
</dbReference>
<dbReference type="InterPro" id="IPR015815">
    <property type="entry name" value="HIBADH-related"/>
</dbReference>
<evidence type="ECO:0000256" key="1">
    <source>
        <dbReference type="ARBA" id="ARBA00023002"/>
    </source>
</evidence>
<dbReference type="InterPro" id="IPR029154">
    <property type="entry name" value="HIBADH-like_NADP-bd"/>
</dbReference>
<name>A0A0A0BFC9_9GAMM</name>
<dbReference type="EC" id="1.1.1.60" evidence="6"/>
<dbReference type="InterPro" id="IPR036291">
    <property type="entry name" value="NAD(P)-bd_dom_sf"/>
</dbReference>
<reference evidence="6 7" key="1">
    <citation type="submission" date="2014-09" db="EMBL/GenBank/DDBJ databases">
        <authorList>
            <person name="Grob C."/>
            <person name="Taubert M."/>
            <person name="Howat A.M."/>
            <person name="Burns O.J."/>
            <person name="Dixon J.L."/>
            <person name="Chen Y."/>
            <person name="Murrell J.C."/>
        </authorList>
    </citation>
    <scope>NUCLEOTIDE SEQUENCE [LARGE SCALE GENOMIC DNA]</scope>
    <source>
        <strain evidence="6">L4</strain>
    </source>
</reference>
<organism evidence="6 7">
    <name type="scientific">Methylophaga thiooxydans</name>
    <dbReference type="NCBI Taxonomy" id="392484"/>
    <lineage>
        <taxon>Bacteria</taxon>
        <taxon>Pseudomonadati</taxon>
        <taxon>Pseudomonadota</taxon>
        <taxon>Gammaproteobacteria</taxon>
        <taxon>Thiotrichales</taxon>
        <taxon>Piscirickettsiaceae</taxon>
        <taxon>Methylophaga</taxon>
    </lineage>
</organism>
<dbReference type="InterPro" id="IPR013328">
    <property type="entry name" value="6PGD_dom2"/>
</dbReference>
<dbReference type="Pfam" id="PF03446">
    <property type="entry name" value="NAD_binding_2"/>
    <property type="match status" value="1"/>
</dbReference>
<dbReference type="STRING" id="392484.LP43_2553"/>
<dbReference type="AlphaFoldDB" id="A0A0A0BFC9"/>
<feature type="domain" description="3-hydroxyisobutyrate dehydrogenase-like NAD-binding" evidence="5">
    <location>
        <begin position="161"/>
        <end position="280"/>
    </location>
</feature>
<keyword evidence="2" id="KW-0520">NAD</keyword>
<dbReference type="EMBL" id="JRQD01000008">
    <property type="protein sequence ID" value="KGM05804.1"/>
    <property type="molecule type" value="Genomic_DNA"/>
</dbReference>
<dbReference type="PIRSF" id="PIRSF000103">
    <property type="entry name" value="HIBADH"/>
    <property type="match status" value="1"/>
</dbReference>
<proteinExistence type="predicted"/>
<dbReference type="PANTHER" id="PTHR43580:SF9">
    <property type="entry name" value="GLYOXYLATE_SUCCINIC SEMIALDEHYDE REDUCTASE 1"/>
    <property type="match status" value="1"/>
</dbReference>
<dbReference type="GO" id="GO:0050661">
    <property type="term" value="F:NADP binding"/>
    <property type="evidence" value="ECO:0007669"/>
    <property type="project" value="InterPro"/>
</dbReference>
<gene>
    <name evidence="6" type="ORF">LP43_2553</name>
</gene>
<dbReference type="GO" id="GO:0051287">
    <property type="term" value="F:NAD binding"/>
    <property type="evidence" value="ECO:0007669"/>
    <property type="project" value="InterPro"/>
</dbReference>
<dbReference type="SUPFAM" id="SSF48179">
    <property type="entry name" value="6-phosphogluconate dehydrogenase C-terminal domain-like"/>
    <property type="match status" value="1"/>
</dbReference>
<dbReference type="GO" id="GO:0008679">
    <property type="term" value="F:2-hydroxy-3-oxopropionate reductase activity"/>
    <property type="evidence" value="ECO:0007669"/>
    <property type="project" value="UniProtKB-EC"/>
</dbReference>
<dbReference type="InterPro" id="IPR051265">
    <property type="entry name" value="HIBADH-related_NP60_sf"/>
</dbReference>
<evidence type="ECO:0000259" key="4">
    <source>
        <dbReference type="Pfam" id="PF03446"/>
    </source>
</evidence>
<feature type="active site" evidence="3">
    <location>
        <position position="167"/>
    </location>
</feature>
<keyword evidence="1 6" id="KW-0560">Oxidoreductase</keyword>
<evidence type="ECO:0000313" key="6">
    <source>
        <dbReference type="EMBL" id="KGM05804.1"/>
    </source>
</evidence>
<dbReference type="SUPFAM" id="SSF51735">
    <property type="entry name" value="NAD(P)-binding Rossmann-fold domains"/>
    <property type="match status" value="1"/>
</dbReference>
<protein>
    <submittedName>
        <fullName evidence="6">2-hydroxy-3-oxopropionate reductase</fullName>
        <ecNumber evidence="6">1.1.1.60</ecNumber>
    </submittedName>
</protein>
<dbReference type="InterPro" id="IPR008927">
    <property type="entry name" value="6-PGluconate_DH-like_C_sf"/>
</dbReference>
<evidence type="ECO:0000259" key="5">
    <source>
        <dbReference type="Pfam" id="PF14833"/>
    </source>
</evidence>
<dbReference type="Gene3D" id="1.10.1040.10">
    <property type="entry name" value="N-(1-d-carboxylethyl)-l-norvaline Dehydrogenase, domain 2"/>
    <property type="match status" value="1"/>
</dbReference>
<feature type="domain" description="6-phosphogluconate dehydrogenase NADP-binding" evidence="4">
    <location>
        <begin position="2"/>
        <end position="157"/>
    </location>
</feature>
<dbReference type="InterPro" id="IPR006115">
    <property type="entry name" value="6PGDH_NADP-bd"/>
</dbReference>
<evidence type="ECO:0000256" key="2">
    <source>
        <dbReference type="ARBA" id="ARBA00023027"/>
    </source>
</evidence>
<dbReference type="Proteomes" id="UP000029999">
    <property type="component" value="Unassembled WGS sequence"/>
</dbReference>